<feature type="region of interest" description="Disordered" evidence="1">
    <location>
        <begin position="287"/>
        <end position="325"/>
    </location>
</feature>
<name>A0A2G8SL21_9APHY</name>
<feature type="transmembrane region" description="Helical" evidence="2">
    <location>
        <begin position="97"/>
        <end position="120"/>
    </location>
</feature>
<dbReference type="EMBL" id="AYKW01000005">
    <property type="protein sequence ID" value="PIL34465.1"/>
    <property type="molecule type" value="Genomic_DNA"/>
</dbReference>
<feature type="transmembrane region" description="Helical" evidence="2">
    <location>
        <begin position="20"/>
        <end position="38"/>
    </location>
</feature>
<organism evidence="3 4">
    <name type="scientific">Ganoderma sinense ZZ0214-1</name>
    <dbReference type="NCBI Taxonomy" id="1077348"/>
    <lineage>
        <taxon>Eukaryota</taxon>
        <taxon>Fungi</taxon>
        <taxon>Dikarya</taxon>
        <taxon>Basidiomycota</taxon>
        <taxon>Agaricomycotina</taxon>
        <taxon>Agaricomycetes</taxon>
        <taxon>Polyporales</taxon>
        <taxon>Polyporaceae</taxon>
        <taxon>Ganoderma</taxon>
    </lineage>
</organism>
<gene>
    <name evidence="3" type="ORF">GSI_03241</name>
</gene>
<evidence type="ECO:0000313" key="4">
    <source>
        <dbReference type="Proteomes" id="UP000230002"/>
    </source>
</evidence>
<dbReference type="Proteomes" id="UP000230002">
    <property type="component" value="Unassembled WGS sequence"/>
</dbReference>
<keyword evidence="2" id="KW-0812">Transmembrane</keyword>
<sequence length="325" mass="36045">MADSLAVFQNAFYIGNNFNAILYGVELVLYFMTIRVILSRKRKHAPTDKYFLLFSTVLLLLNTVFVATEAVFGEEMWIVNANYPGGMDAYLGDFASVWYQTFGTASSIVLNLCSDGLLIYRCYVVWNDLRVIAFPVLMYFASFSLGIAQLVDSGRPNSNYFAGLAQKLGIAYTSTIISLEIIVTALICARIYWMGRRYGQAMGNEVGRAYTSAAAIIVESMLLSTLTGIAYLITFARSDEVEIFFLSIYVMSTCIAPQLVVLRVVAGRAWTREKTSMIQSKLEFTDGSRTQIGGGQTTTNEKSHHDLVTTRSRSSSNDIEEVGAV</sequence>
<dbReference type="AlphaFoldDB" id="A0A2G8SL21"/>
<dbReference type="OrthoDB" id="2796825at2759"/>
<evidence type="ECO:0000256" key="1">
    <source>
        <dbReference type="SAM" id="MobiDB-lite"/>
    </source>
</evidence>
<keyword evidence="4" id="KW-1185">Reference proteome</keyword>
<reference evidence="3 4" key="1">
    <citation type="journal article" date="2015" name="Sci. Rep.">
        <title>Chromosome-level genome map provides insights into diverse defense mechanisms in the medicinal fungus Ganoderma sinense.</title>
        <authorList>
            <person name="Zhu Y."/>
            <person name="Xu J."/>
            <person name="Sun C."/>
            <person name="Zhou S."/>
            <person name="Xu H."/>
            <person name="Nelson D.R."/>
            <person name="Qian J."/>
            <person name="Song J."/>
            <person name="Luo H."/>
            <person name="Xiang L."/>
            <person name="Li Y."/>
            <person name="Xu Z."/>
            <person name="Ji A."/>
            <person name="Wang L."/>
            <person name="Lu S."/>
            <person name="Hayward A."/>
            <person name="Sun W."/>
            <person name="Li X."/>
            <person name="Schwartz D.C."/>
            <person name="Wang Y."/>
            <person name="Chen S."/>
        </authorList>
    </citation>
    <scope>NUCLEOTIDE SEQUENCE [LARGE SCALE GENOMIC DNA]</scope>
    <source>
        <strain evidence="3 4">ZZ0214-1</strain>
    </source>
</reference>
<feature type="transmembrane region" description="Helical" evidence="2">
    <location>
        <begin position="214"/>
        <end position="237"/>
    </location>
</feature>
<feature type="transmembrane region" description="Helical" evidence="2">
    <location>
        <begin position="243"/>
        <end position="266"/>
    </location>
</feature>
<proteinExistence type="predicted"/>
<comment type="caution">
    <text evidence="3">The sequence shown here is derived from an EMBL/GenBank/DDBJ whole genome shotgun (WGS) entry which is preliminary data.</text>
</comment>
<accession>A0A2G8SL21</accession>
<keyword evidence="2" id="KW-1133">Transmembrane helix</keyword>
<feature type="transmembrane region" description="Helical" evidence="2">
    <location>
        <begin position="132"/>
        <end position="151"/>
    </location>
</feature>
<feature type="transmembrane region" description="Helical" evidence="2">
    <location>
        <begin position="171"/>
        <end position="193"/>
    </location>
</feature>
<evidence type="ECO:0000313" key="3">
    <source>
        <dbReference type="EMBL" id="PIL34465.1"/>
    </source>
</evidence>
<keyword evidence="2" id="KW-0472">Membrane</keyword>
<feature type="transmembrane region" description="Helical" evidence="2">
    <location>
        <begin position="50"/>
        <end position="72"/>
    </location>
</feature>
<evidence type="ECO:0000256" key="2">
    <source>
        <dbReference type="SAM" id="Phobius"/>
    </source>
</evidence>
<protein>
    <submittedName>
        <fullName evidence="3">Uncharacterized protein</fullName>
    </submittedName>
</protein>